<dbReference type="EMBL" id="KL647935">
    <property type="protein sequence ID" value="KEY73054.1"/>
    <property type="molecule type" value="Genomic_DNA"/>
</dbReference>
<reference evidence="1 2" key="1">
    <citation type="journal article" date="2014" name="BMC Genomics">
        <title>Comparative genome sequencing reveals chemotype-specific gene clusters in the toxigenic black mold Stachybotrys.</title>
        <authorList>
            <person name="Semeiks J."/>
            <person name="Borek D."/>
            <person name="Otwinowski Z."/>
            <person name="Grishin N.V."/>
        </authorList>
    </citation>
    <scope>NUCLEOTIDE SEQUENCE [LARGE SCALE GENOMIC DNA]</scope>
    <source>
        <strain evidence="2">CBS 109288 / IBT 7711</strain>
    </source>
</reference>
<evidence type="ECO:0000313" key="1">
    <source>
        <dbReference type="EMBL" id="KEY73054.1"/>
    </source>
</evidence>
<sequence length="53" mass="6419">MPEQTISTHYMTEMNLQRLLERLFPGQKDFNIRMRNDVLRFDAPKVVDESEFM</sequence>
<gene>
    <name evidence="1" type="ORF">S7711_11009</name>
</gene>
<name>A0A084B675_STACB</name>
<keyword evidence="2" id="KW-1185">Reference proteome</keyword>
<dbReference type="AlphaFoldDB" id="A0A084B675"/>
<organism evidence="1 2">
    <name type="scientific">Stachybotrys chartarum (strain CBS 109288 / IBT 7711)</name>
    <name type="common">Toxic black mold</name>
    <name type="synonym">Stilbospora chartarum</name>
    <dbReference type="NCBI Taxonomy" id="1280523"/>
    <lineage>
        <taxon>Eukaryota</taxon>
        <taxon>Fungi</taxon>
        <taxon>Dikarya</taxon>
        <taxon>Ascomycota</taxon>
        <taxon>Pezizomycotina</taxon>
        <taxon>Sordariomycetes</taxon>
        <taxon>Hypocreomycetidae</taxon>
        <taxon>Hypocreales</taxon>
        <taxon>Stachybotryaceae</taxon>
        <taxon>Stachybotrys</taxon>
    </lineage>
</organism>
<dbReference type="HOGENOM" id="CLU_197709_0_0_1"/>
<dbReference type="OrthoDB" id="5125973at2759"/>
<dbReference type="Proteomes" id="UP000028045">
    <property type="component" value="Unassembled WGS sequence"/>
</dbReference>
<accession>A0A084B675</accession>
<proteinExistence type="predicted"/>
<protein>
    <submittedName>
        <fullName evidence="1">Uncharacterized protein</fullName>
    </submittedName>
</protein>
<evidence type="ECO:0000313" key="2">
    <source>
        <dbReference type="Proteomes" id="UP000028045"/>
    </source>
</evidence>